<dbReference type="EMBL" id="QNGE01002045">
    <property type="protein sequence ID" value="KAA3676331.1"/>
    <property type="molecule type" value="Genomic_DNA"/>
</dbReference>
<gene>
    <name evidence="3" type="ORF">DEA37_0011481</name>
</gene>
<dbReference type="PANTHER" id="PTHR31840:SF1">
    <property type="entry name" value="COILED-COIL DOMAIN-CONTAINING PROTEIN 97"/>
    <property type="match status" value="1"/>
</dbReference>
<feature type="region of interest" description="Disordered" evidence="1">
    <location>
        <begin position="445"/>
        <end position="476"/>
    </location>
</feature>
<evidence type="ECO:0000259" key="2">
    <source>
        <dbReference type="PROSITE" id="PS50174"/>
    </source>
</evidence>
<dbReference type="PROSITE" id="PS50174">
    <property type="entry name" value="G_PATCH"/>
    <property type="match status" value="1"/>
</dbReference>
<dbReference type="GO" id="GO:0003676">
    <property type="term" value="F:nucleic acid binding"/>
    <property type="evidence" value="ECO:0007669"/>
    <property type="project" value="InterPro"/>
</dbReference>
<dbReference type="SMART" id="SM00443">
    <property type="entry name" value="G_patch"/>
    <property type="match status" value="1"/>
</dbReference>
<dbReference type="InterPro" id="IPR040233">
    <property type="entry name" value="CCD97-like_C"/>
</dbReference>
<evidence type="ECO:0000313" key="4">
    <source>
        <dbReference type="Proteomes" id="UP000324629"/>
    </source>
</evidence>
<protein>
    <recommendedName>
        <fullName evidence="2">G-patch domain-containing protein</fullName>
    </recommendedName>
</protein>
<dbReference type="Pfam" id="PF01585">
    <property type="entry name" value="G-patch"/>
    <property type="match status" value="1"/>
</dbReference>
<evidence type="ECO:0000256" key="1">
    <source>
        <dbReference type="SAM" id="MobiDB-lite"/>
    </source>
</evidence>
<reference evidence="3 4" key="1">
    <citation type="journal article" date="2019" name="Gigascience">
        <title>Whole-genome sequence of the oriental lung fluke Paragonimus westermani.</title>
        <authorList>
            <person name="Oey H."/>
            <person name="Zakrzewski M."/>
            <person name="Narain K."/>
            <person name="Devi K.R."/>
            <person name="Agatsuma T."/>
            <person name="Nawaratna S."/>
            <person name="Gobert G.N."/>
            <person name="Jones M.K."/>
            <person name="Ragan M.A."/>
            <person name="McManus D.P."/>
            <person name="Krause L."/>
        </authorList>
    </citation>
    <scope>NUCLEOTIDE SEQUENCE [LARGE SCALE GENOMIC DNA]</scope>
    <source>
        <strain evidence="3 4">IND2009</strain>
    </source>
</reference>
<dbReference type="InterPro" id="IPR018613">
    <property type="entry name" value="Ccdc97-like"/>
</dbReference>
<dbReference type="AlphaFoldDB" id="A0A5J4NLD6"/>
<evidence type="ECO:0000313" key="3">
    <source>
        <dbReference type="EMBL" id="KAA3676331.1"/>
    </source>
</evidence>
<feature type="domain" description="G-patch" evidence="2">
    <location>
        <begin position="68"/>
        <end position="114"/>
    </location>
</feature>
<name>A0A5J4NLD6_9TREM</name>
<keyword evidence="4" id="KW-1185">Reference proteome</keyword>
<dbReference type="PANTHER" id="PTHR31840">
    <property type="entry name" value="COILED-COIL DOMAIN-CONTAINING PROTEIN 97"/>
    <property type="match status" value="1"/>
</dbReference>
<comment type="caution">
    <text evidence="3">The sequence shown here is derived from an EMBL/GenBank/DDBJ whole genome shotgun (WGS) entry which is preliminary data.</text>
</comment>
<dbReference type="Pfam" id="PF09747">
    <property type="entry name" value="CCD97-like_C"/>
    <property type="match status" value="1"/>
</dbReference>
<organism evidence="3 4">
    <name type="scientific">Paragonimus westermani</name>
    <dbReference type="NCBI Taxonomy" id="34504"/>
    <lineage>
        <taxon>Eukaryota</taxon>
        <taxon>Metazoa</taxon>
        <taxon>Spiralia</taxon>
        <taxon>Lophotrochozoa</taxon>
        <taxon>Platyhelminthes</taxon>
        <taxon>Trematoda</taxon>
        <taxon>Digenea</taxon>
        <taxon>Plagiorchiida</taxon>
        <taxon>Troglotremata</taxon>
        <taxon>Troglotrematidae</taxon>
        <taxon>Paragonimus</taxon>
    </lineage>
</organism>
<dbReference type="Proteomes" id="UP000324629">
    <property type="component" value="Unassembled WGS sequence"/>
</dbReference>
<dbReference type="InterPro" id="IPR000467">
    <property type="entry name" value="G_patch_dom"/>
</dbReference>
<accession>A0A5J4NLD6</accession>
<sequence>MDTNNDEVDYMSDTFLESLCTPAPGLVTVRSITRKRTHEELSKKCLSNSTTPHEVKLREEGLQKQVDATNKGFGLLVKMGYKPGQGLGKNAEGRQEPVPIALPEGRSGLGLATAKKEMMDWQQQLVQVRQTYFRSSMAERYRQCRIRSQLTAARNLCFQLDTERDITVPINPDYWPVLEDSHVQPEAAGHDASDGSPSSASCCVNLLEPDIPIVPDDDSDCVVSKRTVIDDKEIVAESQMVPVIEKPISQYEQLDPENNEEQLVTNVDVDNLEYPQGSMEDMFTRLVSVEHIHFGTQTLTGSQKLGIARDLYKRKPGVFLERFGPHLRWPEDRIHFLSLCTSDEVVRFLVDQLDRKSNRDLSEDSCVLIRNRRWNALRCLESGQNVHRALSEHFTHRAMCKRDPSLWDTSIGQHLDDVSRRKCLGPDYESVGGLLTEFYEQKLEMEEPKERYPERFRGTQPNGDHDATESDDSPERKLAELEFVELMKLRFVAGDDQDFDYSQIDNDDTLDDHVQMERDIEERYFDTD</sequence>
<proteinExistence type="predicted"/>